<feature type="transmembrane region" description="Helical" evidence="1">
    <location>
        <begin position="146"/>
        <end position="164"/>
    </location>
</feature>
<evidence type="ECO:0008006" key="3">
    <source>
        <dbReference type="Google" id="ProtNLM"/>
    </source>
</evidence>
<name>A0A1C6J0F2_9FIRM</name>
<keyword evidence="1" id="KW-0812">Transmembrane</keyword>
<dbReference type="AlphaFoldDB" id="A0A1C6J0F2"/>
<reference evidence="2" key="1">
    <citation type="submission" date="2015-09" db="EMBL/GenBank/DDBJ databases">
        <authorList>
            <consortium name="Pathogen Informatics"/>
        </authorList>
    </citation>
    <scope>NUCLEOTIDE SEQUENCE</scope>
    <source>
        <strain evidence="2">2789STDY5834896</strain>
    </source>
</reference>
<accession>A0A1C6J0F2</accession>
<keyword evidence="1" id="KW-1133">Transmembrane helix</keyword>
<sequence>MYQKKSGFLAGLFSIVPGAGHMYLGLSKKGASLMALFFADCFLCSIPGLHLLWLGIPVIWFYSLFDAVNKSNLTLQQLSYWKTQDKFLFEDLIGHGQQPQNAHKARLIAGWGLVVLGVYAVFYNFLRPFLWDLYDLIPWLYDLLCNIPAVLFSLGLIALGVYLVRSTRQKAGKDQSAPGGPQCGQ</sequence>
<organism evidence="2">
    <name type="scientific">uncultured Anaerotruncus sp</name>
    <dbReference type="NCBI Taxonomy" id="905011"/>
    <lineage>
        <taxon>Bacteria</taxon>
        <taxon>Bacillati</taxon>
        <taxon>Bacillota</taxon>
        <taxon>Clostridia</taxon>
        <taxon>Eubacteriales</taxon>
        <taxon>Oscillospiraceae</taxon>
        <taxon>Anaerotruncus</taxon>
        <taxon>environmental samples</taxon>
    </lineage>
</organism>
<dbReference type="EMBL" id="FMHG01000001">
    <property type="protein sequence ID" value="SCJ75529.1"/>
    <property type="molecule type" value="Genomic_DNA"/>
</dbReference>
<evidence type="ECO:0000256" key="1">
    <source>
        <dbReference type="SAM" id="Phobius"/>
    </source>
</evidence>
<evidence type="ECO:0000313" key="2">
    <source>
        <dbReference type="EMBL" id="SCJ75529.1"/>
    </source>
</evidence>
<gene>
    <name evidence="2" type="ORF">SAMEA3545359_01814</name>
</gene>
<proteinExistence type="predicted"/>
<protein>
    <recommendedName>
        <fullName evidence="3">TM2 domain</fullName>
    </recommendedName>
</protein>
<feature type="transmembrane region" description="Helical" evidence="1">
    <location>
        <begin position="36"/>
        <end position="62"/>
    </location>
</feature>
<keyword evidence="1" id="KW-0472">Membrane</keyword>
<feature type="transmembrane region" description="Helical" evidence="1">
    <location>
        <begin position="107"/>
        <end position="126"/>
    </location>
</feature>
<feature type="transmembrane region" description="Helical" evidence="1">
    <location>
        <begin position="7"/>
        <end position="24"/>
    </location>
</feature>